<dbReference type="HAMAP" id="MF_01310">
    <property type="entry name" value="Ribosomal_uS11"/>
    <property type="match status" value="1"/>
</dbReference>
<dbReference type="Proteomes" id="UP000280417">
    <property type="component" value="Unassembled WGS sequence"/>
</dbReference>
<accession>A0A662DF07</accession>
<dbReference type="InterPro" id="IPR018102">
    <property type="entry name" value="Ribosomal_uS11_CS"/>
</dbReference>
<dbReference type="PANTHER" id="PTHR11759">
    <property type="entry name" value="40S RIBOSOMAL PROTEIN S14/30S RIBOSOMAL PROTEIN S11"/>
    <property type="match status" value="1"/>
</dbReference>
<evidence type="ECO:0000256" key="8">
    <source>
        <dbReference type="RuleBase" id="RU003629"/>
    </source>
</evidence>
<dbReference type="GO" id="GO:1990904">
    <property type="term" value="C:ribonucleoprotein complex"/>
    <property type="evidence" value="ECO:0007669"/>
    <property type="project" value="UniProtKB-KW"/>
</dbReference>
<comment type="similarity">
    <text evidence="1 7 8">Belongs to the universal ribosomal protein uS11 family.</text>
</comment>
<dbReference type="GO" id="GO:0006412">
    <property type="term" value="P:translation"/>
    <property type="evidence" value="ECO:0007669"/>
    <property type="project" value="UniProtKB-UniRule"/>
</dbReference>
<evidence type="ECO:0000256" key="4">
    <source>
        <dbReference type="ARBA" id="ARBA00022980"/>
    </source>
</evidence>
<name>A0A662DF07_UNCAE</name>
<dbReference type="NCBIfam" id="NF003698">
    <property type="entry name" value="PRK05309.1"/>
    <property type="match status" value="1"/>
</dbReference>
<dbReference type="NCBIfam" id="TIGR03632">
    <property type="entry name" value="uS11_bact"/>
    <property type="match status" value="1"/>
</dbReference>
<dbReference type="EMBL" id="QMQA01000158">
    <property type="protein sequence ID" value="RLE12516.1"/>
    <property type="molecule type" value="Genomic_DNA"/>
</dbReference>
<dbReference type="GO" id="GO:0019843">
    <property type="term" value="F:rRNA binding"/>
    <property type="evidence" value="ECO:0007669"/>
    <property type="project" value="UniProtKB-UniRule"/>
</dbReference>
<gene>
    <name evidence="7" type="primary">rpsK</name>
    <name evidence="9" type="ORF">DRJ04_06025</name>
</gene>
<dbReference type="InterPro" id="IPR001971">
    <property type="entry name" value="Ribosomal_uS11"/>
</dbReference>
<evidence type="ECO:0000256" key="7">
    <source>
        <dbReference type="HAMAP-Rule" id="MF_01310"/>
    </source>
</evidence>
<dbReference type="GO" id="GO:0005840">
    <property type="term" value="C:ribosome"/>
    <property type="evidence" value="ECO:0007669"/>
    <property type="project" value="UniProtKB-KW"/>
</dbReference>
<dbReference type="AlphaFoldDB" id="A0A662DF07"/>
<evidence type="ECO:0000313" key="9">
    <source>
        <dbReference type="EMBL" id="RLE12516.1"/>
    </source>
</evidence>
<dbReference type="Gene3D" id="3.30.420.80">
    <property type="entry name" value="Ribosomal protein S11"/>
    <property type="match status" value="1"/>
</dbReference>
<keyword evidence="5 7" id="KW-0687">Ribonucleoprotein</keyword>
<evidence type="ECO:0000256" key="1">
    <source>
        <dbReference type="ARBA" id="ARBA00006194"/>
    </source>
</evidence>
<dbReference type="InterPro" id="IPR036967">
    <property type="entry name" value="Ribosomal_uS11_sf"/>
</dbReference>
<proteinExistence type="inferred from homology"/>
<dbReference type="PIRSF" id="PIRSF002131">
    <property type="entry name" value="Ribosomal_S11"/>
    <property type="match status" value="1"/>
</dbReference>
<dbReference type="GO" id="GO:0003735">
    <property type="term" value="F:structural constituent of ribosome"/>
    <property type="evidence" value="ECO:0007669"/>
    <property type="project" value="InterPro"/>
</dbReference>
<dbReference type="InterPro" id="IPR019981">
    <property type="entry name" value="Ribosomal_uS11_bac-type"/>
</dbReference>
<dbReference type="Pfam" id="PF00411">
    <property type="entry name" value="Ribosomal_S11"/>
    <property type="match status" value="1"/>
</dbReference>
<reference evidence="9 10" key="1">
    <citation type="submission" date="2018-06" db="EMBL/GenBank/DDBJ databases">
        <title>Extensive metabolic versatility and redundancy in microbially diverse, dynamic hydrothermal sediments.</title>
        <authorList>
            <person name="Dombrowski N."/>
            <person name="Teske A."/>
            <person name="Baker B.J."/>
        </authorList>
    </citation>
    <scope>NUCLEOTIDE SEQUENCE [LARGE SCALE GENOMIC DNA]</scope>
    <source>
        <strain evidence="9">B3_G15</strain>
    </source>
</reference>
<comment type="subunit">
    <text evidence="7">Part of the 30S ribosomal subunit. Interacts with proteins S7 and S18. Binds to IF-3.</text>
</comment>
<protein>
    <recommendedName>
        <fullName evidence="6 7">Small ribosomal subunit protein uS11</fullName>
    </recommendedName>
</protein>
<dbReference type="FunFam" id="3.30.420.80:FF:000010">
    <property type="entry name" value="30S ribosomal protein S11"/>
    <property type="match status" value="1"/>
</dbReference>
<dbReference type="SUPFAM" id="SSF53137">
    <property type="entry name" value="Translational machinery components"/>
    <property type="match status" value="1"/>
</dbReference>
<comment type="caution">
    <text evidence="9">The sequence shown here is derived from an EMBL/GenBank/DDBJ whole genome shotgun (WGS) entry which is preliminary data.</text>
</comment>
<evidence type="ECO:0000256" key="5">
    <source>
        <dbReference type="ARBA" id="ARBA00023274"/>
    </source>
</evidence>
<comment type="function">
    <text evidence="7">Located on the platform of the 30S subunit, it bridges several disparate RNA helices of the 16S rRNA. Forms part of the Shine-Dalgarno cleft in the 70S ribosome.</text>
</comment>
<keyword evidence="4 7" id="KW-0689">Ribosomal protein</keyword>
<evidence type="ECO:0000256" key="3">
    <source>
        <dbReference type="ARBA" id="ARBA00022884"/>
    </source>
</evidence>
<keyword evidence="3 7" id="KW-0694">RNA-binding</keyword>
<evidence type="ECO:0000256" key="2">
    <source>
        <dbReference type="ARBA" id="ARBA00022730"/>
    </source>
</evidence>
<sequence>MAARRSREKKKKKEKVDEGMAHVHSTFNNTIITITNLNGEVLCWSSAGVVGFKGTKKGTPFAAQKVAEDAAKKARENYGLQRVIVVVKGPGSGRETAIRTLQAAGLKVVAIREATPIPHNGCRPPKKRKV</sequence>
<organism evidence="9 10">
    <name type="scientific">Aerophobetes bacterium</name>
    <dbReference type="NCBI Taxonomy" id="2030807"/>
    <lineage>
        <taxon>Bacteria</taxon>
        <taxon>Candidatus Aerophobota</taxon>
    </lineage>
</organism>
<evidence type="ECO:0000256" key="6">
    <source>
        <dbReference type="ARBA" id="ARBA00035160"/>
    </source>
</evidence>
<evidence type="ECO:0000313" key="10">
    <source>
        <dbReference type="Proteomes" id="UP000280417"/>
    </source>
</evidence>
<keyword evidence="2 7" id="KW-0699">rRNA-binding</keyword>
<dbReference type="PROSITE" id="PS00054">
    <property type="entry name" value="RIBOSOMAL_S11"/>
    <property type="match status" value="1"/>
</dbReference>